<dbReference type="GO" id="GO:0009055">
    <property type="term" value="F:electron transfer activity"/>
    <property type="evidence" value="ECO:0007669"/>
    <property type="project" value="InterPro"/>
</dbReference>
<dbReference type="EMBL" id="QFQS01000001">
    <property type="protein sequence ID" value="PZR00948.1"/>
    <property type="molecule type" value="Genomic_DNA"/>
</dbReference>
<dbReference type="GO" id="GO:0020037">
    <property type="term" value="F:heme binding"/>
    <property type="evidence" value="ECO:0007669"/>
    <property type="project" value="InterPro"/>
</dbReference>
<evidence type="ECO:0000259" key="5">
    <source>
        <dbReference type="PROSITE" id="PS51007"/>
    </source>
</evidence>
<evidence type="ECO:0000256" key="2">
    <source>
        <dbReference type="ARBA" id="ARBA00022723"/>
    </source>
</evidence>
<keyword evidence="2 4" id="KW-0479">Metal-binding</keyword>
<evidence type="ECO:0000313" key="6">
    <source>
        <dbReference type="EMBL" id="PZR00948.1"/>
    </source>
</evidence>
<dbReference type="PROSITE" id="PS51007">
    <property type="entry name" value="CYTC"/>
    <property type="match status" value="2"/>
</dbReference>
<accession>A0A2W5TXM4</accession>
<gene>
    <name evidence="6" type="ORF">DI533_02835</name>
</gene>
<dbReference type="InterPro" id="IPR036909">
    <property type="entry name" value="Cyt_c-like_dom_sf"/>
</dbReference>
<dbReference type="AlphaFoldDB" id="A0A2W5TXM4"/>
<sequence>MRVIVGIIAVLILGFATFAMITRPVATDPAEMEGLAGDPARGELVFWAGGCASCHAAPGATGDDRLVLAGGLKLQTPFGTFSVPNISPNPDRGIGRWSMVDLDSAMRNGTSPAGQHYYPAFPYTSYANATYQDVADLWAFLQTLPPSDRPNDPHDLGFPFNQRILLGGWKFLTPVGGWVVEGPLTPEEERGRALVEGLGHCSECHTPRDALGGRDLSRWLAGGPNPEGRGQIPNITPARLTWTTDEVAEYLKSGFTPEYDSAGGQMADVVQNLSHLPDSDRNAIAAYLAKVPPVE</sequence>
<feature type="domain" description="Cytochrome c" evidence="5">
    <location>
        <begin position="37"/>
        <end position="145"/>
    </location>
</feature>
<dbReference type="InterPro" id="IPR051459">
    <property type="entry name" value="Cytochrome_c-type_DH"/>
</dbReference>
<dbReference type="PANTHER" id="PTHR35008:SF8">
    <property type="entry name" value="ALCOHOL DEHYDROGENASE CYTOCHROME C SUBUNIT"/>
    <property type="match status" value="1"/>
</dbReference>
<dbReference type="InterPro" id="IPR009056">
    <property type="entry name" value="Cyt_c-like_dom"/>
</dbReference>
<evidence type="ECO:0000256" key="4">
    <source>
        <dbReference type="PROSITE-ProRule" id="PRU00433"/>
    </source>
</evidence>
<dbReference type="Pfam" id="PF00034">
    <property type="entry name" value="Cytochrom_C"/>
    <property type="match status" value="2"/>
</dbReference>
<dbReference type="Proteomes" id="UP000248975">
    <property type="component" value="Unassembled WGS sequence"/>
</dbReference>
<evidence type="ECO:0000256" key="1">
    <source>
        <dbReference type="ARBA" id="ARBA00022617"/>
    </source>
</evidence>
<dbReference type="Gene3D" id="1.10.760.10">
    <property type="entry name" value="Cytochrome c-like domain"/>
    <property type="match status" value="2"/>
</dbReference>
<evidence type="ECO:0000313" key="7">
    <source>
        <dbReference type="Proteomes" id="UP000248975"/>
    </source>
</evidence>
<name>A0A2W5TXM4_CERSP</name>
<dbReference type="PANTHER" id="PTHR35008">
    <property type="entry name" value="BLL4482 PROTEIN-RELATED"/>
    <property type="match status" value="1"/>
</dbReference>
<dbReference type="SUPFAM" id="SSF46626">
    <property type="entry name" value="Cytochrome c"/>
    <property type="match status" value="2"/>
</dbReference>
<organism evidence="6 7">
    <name type="scientific">Cereibacter sphaeroides</name>
    <name type="common">Rhodobacter sphaeroides</name>
    <dbReference type="NCBI Taxonomy" id="1063"/>
    <lineage>
        <taxon>Bacteria</taxon>
        <taxon>Pseudomonadati</taxon>
        <taxon>Pseudomonadota</taxon>
        <taxon>Alphaproteobacteria</taxon>
        <taxon>Rhodobacterales</taxon>
        <taxon>Paracoccaceae</taxon>
        <taxon>Cereibacter</taxon>
    </lineage>
</organism>
<proteinExistence type="predicted"/>
<comment type="caution">
    <text evidence="6">The sequence shown here is derived from an EMBL/GenBank/DDBJ whole genome shotgun (WGS) entry which is preliminary data.</text>
</comment>
<feature type="domain" description="Cytochrome c" evidence="5">
    <location>
        <begin position="186"/>
        <end position="292"/>
    </location>
</feature>
<dbReference type="GO" id="GO:0046872">
    <property type="term" value="F:metal ion binding"/>
    <property type="evidence" value="ECO:0007669"/>
    <property type="project" value="UniProtKB-KW"/>
</dbReference>
<protein>
    <submittedName>
        <fullName evidence="6">Cytochrome C</fullName>
    </submittedName>
</protein>
<keyword evidence="1 4" id="KW-0349">Heme</keyword>
<reference evidence="6 7" key="1">
    <citation type="submission" date="2017-08" db="EMBL/GenBank/DDBJ databases">
        <title>Infants hospitalized years apart are colonized by the same room-sourced microbial strains.</title>
        <authorList>
            <person name="Brooks B."/>
            <person name="Olm M.R."/>
            <person name="Firek B.A."/>
            <person name="Baker R."/>
            <person name="Thomas B.C."/>
            <person name="Morowitz M.J."/>
            <person name="Banfield J.F."/>
        </authorList>
    </citation>
    <scope>NUCLEOTIDE SEQUENCE [LARGE SCALE GENOMIC DNA]</scope>
    <source>
        <strain evidence="6">S2_003_000_R2_11</strain>
    </source>
</reference>
<evidence type="ECO:0000256" key="3">
    <source>
        <dbReference type="ARBA" id="ARBA00023004"/>
    </source>
</evidence>
<keyword evidence="3 4" id="KW-0408">Iron</keyword>